<gene>
    <name evidence="2" type="ORF">EDC17_101053</name>
</gene>
<evidence type="ECO:0000259" key="1">
    <source>
        <dbReference type="Pfam" id="PF12728"/>
    </source>
</evidence>
<dbReference type="InterPro" id="IPR009061">
    <property type="entry name" value="DNA-bd_dom_put_sf"/>
</dbReference>
<dbReference type="EMBL" id="SMBZ01000010">
    <property type="protein sequence ID" value="TCV18651.1"/>
    <property type="molecule type" value="Genomic_DNA"/>
</dbReference>
<dbReference type="InterPro" id="IPR041657">
    <property type="entry name" value="HTH_17"/>
</dbReference>
<dbReference type="SUPFAM" id="SSF46955">
    <property type="entry name" value="Putative DNA-binding domain"/>
    <property type="match status" value="1"/>
</dbReference>
<proteinExistence type="predicted"/>
<name>A0A4R3VY57_9SPHI</name>
<protein>
    <submittedName>
        <fullName evidence="2">Excisionase family DNA binding protein</fullName>
    </submittedName>
</protein>
<evidence type="ECO:0000313" key="2">
    <source>
        <dbReference type="EMBL" id="TCV18651.1"/>
    </source>
</evidence>
<feature type="domain" description="Helix-turn-helix" evidence="1">
    <location>
        <begin position="58"/>
        <end position="107"/>
    </location>
</feature>
<dbReference type="Pfam" id="PF12728">
    <property type="entry name" value="HTH_17"/>
    <property type="match status" value="1"/>
</dbReference>
<reference evidence="2 3" key="1">
    <citation type="submission" date="2019-03" db="EMBL/GenBank/DDBJ databases">
        <title>Genomic Encyclopedia of Type Strains, Phase IV (KMG-IV): sequencing the most valuable type-strain genomes for metagenomic binning, comparative biology and taxonomic classification.</title>
        <authorList>
            <person name="Goeker M."/>
        </authorList>
    </citation>
    <scope>NUCLEOTIDE SEQUENCE [LARGE SCALE GENOMIC DNA]</scope>
    <source>
        <strain evidence="2 3">DSM 22362</strain>
    </source>
</reference>
<dbReference type="RefSeq" id="WP_243646054.1">
    <property type="nucleotide sequence ID" value="NZ_SMBZ01000010.1"/>
</dbReference>
<accession>A0A4R3VY57</accession>
<sequence>MNPERLHLTIKKQIKEQMKQIGNSNEDMLALLEAVVGIKNELLYIREYFRPLLKGEIYLSGEQVCEMLHISKRTLQQYRDDGLIPFIKLERKILFRESDIVKVLEDNYQH</sequence>
<evidence type="ECO:0000313" key="3">
    <source>
        <dbReference type="Proteomes" id="UP000295197"/>
    </source>
</evidence>
<comment type="caution">
    <text evidence="2">The sequence shown here is derived from an EMBL/GenBank/DDBJ whole genome shotgun (WGS) entry which is preliminary data.</text>
</comment>
<dbReference type="AlphaFoldDB" id="A0A4R3VY57"/>
<dbReference type="PANTHER" id="PTHR34585:SF22">
    <property type="entry name" value="HELIX-TURN-HELIX DOMAIN-CONTAINING PROTEIN"/>
    <property type="match status" value="1"/>
</dbReference>
<dbReference type="Proteomes" id="UP000295197">
    <property type="component" value="Unassembled WGS sequence"/>
</dbReference>
<organism evidence="2 3">
    <name type="scientific">Sphingobacterium alimentarium</name>
    <dbReference type="NCBI Taxonomy" id="797292"/>
    <lineage>
        <taxon>Bacteria</taxon>
        <taxon>Pseudomonadati</taxon>
        <taxon>Bacteroidota</taxon>
        <taxon>Sphingobacteriia</taxon>
        <taxon>Sphingobacteriales</taxon>
        <taxon>Sphingobacteriaceae</taxon>
        <taxon>Sphingobacterium</taxon>
    </lineage>
</organism>
<dbReference type="PANTHER" id="PTHR34585">
    <property type="match status" value="1"/>
</dbReference>
<keyword evidence="3" id="KW-1185">Reference proteome</keyword>